<keyword evidence="1" id="KW-1133">Transmembrane helix</keyword>
<accession>A0A3D8SZZ0</accession>
<name>A0A3D8SZZ0_9HELO</name>
<feature type="transmembrane region" description="Helical" evidence="1">
    <location>
        <begin position="130"/>
        <end position="153"/>
    </location>
</feature>
<keyword evidence="1" id="KW-0812">Transmembrane</keyword>
<feature type="transmembrane region" description="Helical" evidence="1">
    <location>
        <begin position="159"/>
        <end position="178"/>
    </location>
</feature>
<reference evidence="2 3" key="1">
    <citation type="journal article" date="2018" name="IMA Fungus">
        <title>IMA Genome-F 9: Draft genome sequence of Annulohypoxylon stygium, Aspergillus mulundensis, Berkeleyomyces basicola (syn. Thielaviopsis basicola), Ceratocystis smalleyi, two Cercospora beticola strains, Coleophoma cylindrospora, Fusarium fracticaudum, Phialophora cf. hyalina, and Morchella septimelata.</title>
        <authorList>
            <person name="Wingfield B.D."/>
            <person name="Bills G.F."/>
            <person name="Dong Y."/>
            <person name="Huang W."/>
            <person name="Nel W.J."/>
            <person name="Swalarsk-Parry B.S."/>
            <person name="Vaghefi N."/>
            <person name="Wilken P.M."/>
            <person name="An Z."/>
            <person name="de Beer Z.W."/>
            <person name="De Vos L."/>
            <person name="Chen L."/>
            <person name="Duong T.A."/>
            <person name="Gao Y."/>
            <person name="Hammerbacher A."/>
            <person name="Kikkert J.R."/>
            <person name="Li Y."/>
            <person name="Li H."/>
            <person name="Li K."/>
            <person name="Li Q."/>
            <person name="Liu X."/>
            <person name="Ma X."/>
            <person name="Naidoo K."/>
            <person name="Pethybridge S.J."/>
            <person name="Sun J."/>
            <person name="Steenkamp E.T."/>
            <person name="van der Nest M.A."/>
            <person name="van Wyk S."/>
            <person name="Wingfield M.J."/>
            <person name="Xiong C."/>
            <person name="Yue Q."/>
            <person name="Zhang X."/>
        </authorList>
    </citation>
    <scope>NUCLEOTIDE SEQUENCE [LARGE SCALE GENOMIC DNA]</scope>
    <source>
        <strain evidence="2 3">BP5796</strain>
    </source>
</reference>
<gene>
    <name evidence="2" type="ORF">BP5796_01258</name>
</gene>
<feature type="transmembrane region" description="Helical" evidence="1">
    <location>
        <begin position="334"/>
        <end position="355"/>
    </location>
</feature>
<dbReference type="Proteomes" id="UP000256328">
    <property type="component" value="Unassembled WGS sequence"/>
</dbReference>
<feature type="transmembrane region" description="Helical" evidence="1">
    <location>
        <begin position="32"/>
        <end position="50"/>
    </location>
</feature>
<proteinExistence type="predicted"/>
<feature type="transmembrane region" description="Helical" evidence="1">
    <location>
        <begin position="246"/>
        <end position="266"/>
    </location>
</feature>
<dbReference type="EMBL" id="PDLN01000002">
    <property type="protein sequence ID" value="RDW91864.1"/>
    <property type="molecule type" value="Genomic_DNA"/>
</dbReference>
<keyword evidence="1" id="KW-0472">Membrane</keyword>
<comment type="caution">
    <text evidence="2">The sequence shown here is derived from an EMBL/GenBank/DDBJ whole genome shotgun (WGS) entry which is preliminary data.</text>
</comment>
<sequence>MKGVVSSLARRGVAATARFSATDAGREVKLNIPTWAIVMVASTVLLFLTLETMAEYTFGRLIPTLIMVESPEAVLFEPLESEDPDSVLKGSKHVEPELLLIKQAPVTSSFRSTLRHLRARAGFWSRMRGFGAFVCYTLVFQHVATLLNILAFIPDCVAPVLAAVLCSQLFMAWTHVVMSEPNGKTWFKRINFSTSAWKKVAGPTAVLEIAEQLTIMLPLYLFMSYGFGELTHESLKQLPCSERRMLVLKGFSIVALGLALALLVVVPANVALVRVQASLLSENEVPIVPFDRSFGGKVEPEIVGGTGVLSSKDAWKTFDCRARVRLVKAYGKAVAIQVALGMLASMVIMSQIMWITKGDLQKLIPSDGSKDDTLTLSI</sequence>
<organism evidence="2 3">
    <name type="scientific">Coleophoma crateriformis</name>
    <dbReference type="NCBI Taxonomy" id="565419"/>
    <lineage>
        <taxon>Eukaryota</taxon>
        <taxon>Fungi</taxon>
        <taxon>Dikarya</taxon>
        <taxon>Ascomycota</taxon>
        <taxon>Pezizomycotina</taxon>
        <taxon>Leotiomycetes</taxon>
        <taxon>Helotiales</taxon>
        <taxon>Dermateaceae</taxon>
        <taxon>Coleophoma</taxon>
    </lineage>
</organism>
<keyword evidence="3" id="KW-1185">Reference proteome</keyword>
<evidence type="ECO:0000313" key="3">
    <source>
        <dbReference type="Proteomes" id="UP000256328"/>
    </source>
</evidence>
<dbReference type="AlphaFoldDB" id="A0A3D8SZZ0"/>
<protein>
    <submittedName>
        <fullName evidence="2">Uncharacterized protein</fullName>
    </submittedName>
</protein>
<dbReference type="OrthoDB" id="2896006at2759"/>
<evidence type="ECO:0000256" key="1">
    <source>
        <dbReference type="SAM" id="Phobius"/>
    </source>
</evidence>
<evidence type="ECO:0000313" key="2">
    <source>
        <dbReference type="EMBL" id="RDW91864.1"/>
    </source>
</evidence>